<evidence type="ECO:0000256" key="3">
    <source>
        <dbReference type="ARBA" id="ARBA00022771"/>
    </source>
</evidence>
<feature type="domain" description="C2H2-type" evidence="6">
    <location>
        <begin position="260"/>
        <end position="287"/>
    </location>
</feature>
<evidence type="ECO:0000313" key="11">
    <source>
        <dbReference type="EMBL" id="JAG52328.1"/>
    </source>
</evidence>
<keyword evidence="2" id="KW-0677">Repeat</keyword>
<dbReference type="EMBL" id="GBHO01006725">
    <property type="protein sequence ID" value="JAG36879.1"/>
    <property type="molecule type" value="Transcribed_RNA"/>
</dbReference>
<dbReference type="EMBL" id="GBHO01003475">
    <property type="protein sequence ID" value="JAG40129.1"/>
    <property type="molecule type" value="Transcribed_RNA"/>
</dbReference>
<keyword evidence="1" id="KW-0479">Metal-binding</keyword>
<dbReference type="InterPro" id="IPR036236">
    <property type="entry name" value="Znf_C2H2_sf"/>
</dbReference>
<evidence type="ECO:0000259" key="6">
    <source>
        <dbReference type="PROSITE" id="PS50157"/>
    </source>
</evidence>
<dbReference type="InterPro" id="IPR050688">
    <property type="entry name" value="Zinc_finger/UBP_domain"/>
</dbReference>
<dbReference type="InterPro" id="IPR013087">
    <property type="entry name" value="Znf_C2H2_type"/>
</dbReference>
<dbReference type="GO" id="GO:0005634">
    <property type="term" value="C:nucleus"/>
    <property type="evidence" value="ECO:0007669"/>
    <property type="project" value="TreeGrafter"/>
</dbReference>
<dbReference type="SMART" id="SM00355">
    <property type="entry name" value="ZnF_C2H2"/>
    <property type="match status" value="7"/>
</dbReference>
<feature type="domain" description="C2H2-type" evidence="6">
    <location>
        <begin position="173"/>
        <end position="201"/>
    </location>
</feature>
<reference evidence="10" key="1">
    <citation type="journal article" date="2014" name="PLoS ONE">
        <title>Transcriptome-Based Identification of ABC Transporters in the Western Tarnished Plant Bug Lygus hesperus.</title>
        <authorList>
            <person name="Hull J.J."/>
            <person name="Chaney K."/>
            <person name="Geib S.M."/>
            <person name="Fabrick J.A."/>
            <person name="Brent C.S."/>
            <person name="Walsh D."/>
            <person name="Lavine L.C."/>
        </authorList>
    </citation>
    <scope>NUCLEOTIDE SEQUENCE</scope>
</reference>
<dbReference type="EMBL" id="GBHO01020796">
    <property type="protein sequence ID" value="JAG22808.1"/>
    <property type="molecule type" value="Transcribed_RNA"/>
</dbReference>
<protein>
    <submittedName>
        <fullName evidence="10">Zinc finger protein 57</fullName>
    </submittedName>
</protein>
<dbReference type="EMBL" id="GBRD01013498">
    <property type="protein sequence ID" value="JAG52328.1"/>
    <property type="molecule type" value="Transcribed_RNA"/>
</dbReference>
<dbReference type="PANTHER" id="PTHR24403:SF67">
    <property type="entry name" value="FI01116P-RELATED"/>
    <property type="match status" value="1"/>
</dbReference>
<sequence>MDEAGKSETNSVTIDGVSLRDFLQRADAKSFIIKTETGSMNDFLDVQLHEEHSVKSEPFLEYSSGEELSELEPATGTSDSQKSWVDSGGGFSVSCGICPFKGKETLSIIEHMKTHRFKTHACCICALVLSSEEELSRHLGSHKREVPHICSYCHHGFFRLSSLQGHKCLKKPKLCQHCSEPYRSKNALKKHIRDNHKMEIPKKRHCPHCDFSCWSGPALNTHLRTHRHNKYLQCPHCTFQFSKVTTLQSHLRIHRDEPSFICPYCGIVFAKYGIVKLHMEIHKDRSVLKCKQCDYETPNAQNLYVHRYRNHRDRNYSCPHCDYSTAYTFATNCTS</sequence>
<dbReference type="PROSITE" id="PS50157">
    <property type="entry name" value="ZINC_FINGER_C2H2_2"/>
    <property type="match status" value="4"/>
</dbReference>
<evidence type="ECO:0000256" key="1">
    <source>
        <dbReference type="ARBA" id="ARBA00022723"/>
    </source>
</evidence>
<dbReference type="GO" id="GO:0010468">
    <property type="term" value="P:regulation of gene expression"/>
    <property type="evidence" value="ECO:0007669"/>
    <property type="project" value="TreeGrafter"/>
</dbReference>
<organism evidence="10">
    <name type="scientific">Lygus hesperus</name>
    <name type="common">Western plant bug</name>
    <dbReference type="NCBI Taxonomy" id="30085"/>
    <lineage>
        <taxon>Eukaryota</taxon>
        <taxon>Metazoa</taxon>
        <taxon>Ecdysozoa</taxon>
        <taxon>Arthropoda</taxon>
        <taxon>Hexapoda</taxon>
        <taxon>Insecta</taxon>
        <taxon>Pterygota</taxon>
        <taxon>Neoptera</taxon>
        <taxon>Paraneoptera</taxon>
        <taxon>Hemiptera</taxon>
        <taxon>Heteroptera</taxon>
        <taxon>Panheteroptera</taxon>
        <taxon>Cimicomorpha</taxon>
        <taxon>Miridae</taxon>
        <taxon>Mirini</taxon>
        <taxon>Lygus</taxon>
    </lineage>
</organism>
<keyword evidence="4" id="KW-0862">Zinc</keyword>
<evidence type="ECO:0000313" key="7">
    <source>
        <dbReference type="EMBL" id="JAG22806.1"/>
    </source>
</evidence>
<dbReference type="SUPFAM" id="SSF57667">
    <property type="entry name" value="beta-beta-alpha zinc fingers"/>
    <property type="match status" value="3"/>
</dbReference>
<dbReference type="PROSITE" id="PS00028">
    <property type="entry name" value="ZINC_FINGER_C2H2_1"/>
    <property type="match status" value="4"/>
</dbReference>
<dbReference type="Gene3D" id="3.30.160.60">
    <property type="entry name" value="Classic Zinc Finger"/>
    <property type="match status" value="4"/>
</dbReference>
<reference evidence="10" key="2">
    <citation type="submission" date="2014-07" db="EMBL/GenBank/DDBJ databases">
        <authorList>
            <person name="Hull J."/>
        </authorList>
    </citation>
    <scope>NUCLEOTIDE SEQUENCE</scope>
</reference>
<evidence type="ECO:0000313" key="9">
    <source>
        <dbReference type="EMBL" id="JAG36879.1"/>
    </source>
</evidence>
<evidence type="ECO:0000313" key="10">
    <source>
        <dbReference type="EMBL" id="JAG40129.1"/>
    </source>
</evidence>
<gene>
    <name evidence="10" type="primary">ZNF57_3</name>
    <name evidence="8" type="synonym">ZNF57_0</name>
    <name evidence="9" type="synonym">ZNF57_1</name>
    <name evidence="7" type="synonym">ZNF57_2</name>
    <name evidence="9" type="ORF">CM83_80254</name>
    <name evidence="8" type="ORF">CM83_80257</name>
    <name evidence="7" type="ORF">CM83_80260</name>
    <name evidence="10" type="ORF">CM83_80264</name>
</gene>
<dbReference type="EMBL" id="GBRD01013497">
    <property type="protein sequence ID" value="JAG52329.1"/>
    <property type="molecule type" value="Transcribed_RNA"/>
</dbReference>
<proteinExistence type="predicted"/>
<accession>A0A0A9Z6T1</accession>
<dbReference type="EMBL" id="GBHO01020798">
    <property type="protein sequence ID" value="JAG22806.1"/>
    <property type="molecule type" value="Transcribed_RNA"/>
</dbReference>
<evidence type="ECO:0000256" key="5">
    <source>
        <dbReference type="PROSITE-ProRule" id="PRU00042"/>
    </source>
</evidence>
<name>A0A0A9Z6T1_LYGHE</name>
<feature type="domain" description="C2H2-type" evidence="6">
    <location>
        <begin position="120"/>
        <end position="147"/>
    </location>
</feature>
<dbReference type="Pfam" id="PF00096">
    <property type="entry name" value="zf-C2H2"/>
    <property type="match status" value="2"/>
</dbReference>
<evidence type="ECO:0000256" key="4">
    <source>
        <dbReference type="ARBA" id="ARBA00022833"/>
    </source>
</evidence>
<evidence type="ECO:0000313" key="8">
    <source>
        <dbReference type="EMBL" id="JAG22808.1"/>
    </source>
</evidence>
<feature type="domain" description="C2H2-type" evidence="6">
    <location>
        <begin position="232"/>
        <end position="259"/>
    </location>
</feature>
<reference evidence="11" key="3">
    <citation type="submission" date="2014-09" db="EMBL/GenBank/DDBJ databases">
        <authorList>
            <person name="Magalhaes I.L.F."/>
            <person name="Oliveira U."/>
            <person name="Santos F.R."/>
            <person name="Vidigal T.H.D.A."/>
            <person name="Brescovit A.D."/>
            <person name="Santos A.J."/>
        </authorList>
    </citation>
    <scope>NUCLEOTIDE SEQUENCE</scope>
</reference>
<keyword evidence="3 5" id="KW-0863">Zinc-finger</keyword>
<dbReference type="GO" id="GO:0008270">
    <property type="term" value="F:zinc ion binding"/>
    <property type="evidence" value="ECO:0007669"/>
    <property type="project" value="UniProtKB-KW"/>
</dbReference>
<evidence type="ECO:0000256" key="2">
    <source>
        <dbReference type="ARBA" id="ARBA00022737"/>
    </source>
</evidence>
<dbReference type="PANTHER" id="PTHR24403">
    <property type="entry name" value="ZINC FINGER PROTEIN"/>
    <property type="match status" value="1"/>
</dbReference>
<dbReference type="AlphaFoldDB" id="A0A0A9Z6T1"/>